<sequence length="171" mass="18167">MKMSSSSSSVLQMEEAPSRKQQRPACSPSPRSSSVCVFGKERKWRQRHLQQILAALSLQFQVAKEEPEQLVLDSDTDSPEDAADNLAREGTDGLEFGLTLAPVVRVVTGDATKAVHSGLVRRSLARQPVGSVAAISALVASWFAAGGGRSGGGGRVCAEATPLYRSSWLGK</sequence>
<dbReference type="AlphaFoldDB" id="A0A0L9VC00"/>
<dbReference type="Proteomes" id="UP000053144">
    <property type="component" value="Chromosome 9"/>
</dbReference>
<evidence type="ECO:0000256" key="1">
    <source>
        <dbReference type="SAM" id="MobiDB-lite"/>
    </source>
</evidence>
<accession>A0A0L9VC00</accession>
<evidence type="ECO:0000313" key="3">
    <source>
        <dbReference type="Proteomes" id="UP000053144"/>
    </source>
</evidence>
<reference evidence="3" key="1">
    <citation type="journal article" date="2015" name="Proc. Natl. Acad. Sci. U.S.A.">
        <title>Genome sequencing of adzuki bean (Vigna angularis) provides insight into high starch and low fat accumulation and domestication.</title>
        <authorList>
            <person name="Yang K."/>
            <person name="Tian Z."/>
            <person name="Chen C."/>
            <person name="Luo L."/>
            <person name="Zhao B."/>
            <person name="Wang Z."/>
            <person name="Yu L."/>
            <person name="Li Y."/>
            <person name="Sun Y."/>
            <person name="Li W."/>
            <person name="Chen Y."/>
            <person name="Li Y."/>
            <person name="Zhang Y."/>
            <person name="Ai D."/>
            <person name="Zhao J."/>
            <person name="Shang C."/>
            <person name="Ma Y."/>
            <person name="Wu B."/>
            <person name="Wang M."/>
            <person name="Gao L."/>
            <person name="Sun D."/>
            <person name="Zhang P."/>
            <person name="Guo F."/>
            <person name="Wang W."/>
            <person name="Li Y."/>
            <person name="Wang J."/>
            <person name="Varshney R.K."/>
            <person name="Wang J."/>
            <person name="Ling H.Q."/>
            <person name="Wan P."/>
        </authorList>
    </citation>
    <scope>NUCLEOTIDE SEQUENCE</scope>
    <source>
        <strain evidence="3">cv. Jingnong 6</strain>
    </source>
</reference>
<name>A0A0L9VC00_PHAAN</name>
<protein>
    <submittedName>
        <fullName evidence="2">Uncharacterized protein</fullName>
    </submittedName>
</protein>
<proteinExistence type="predicted"/>
<gene>
    <name evidence="2" type="ORF">LR48_Vigan09g118700</name>
</gene>
<feature type="region of interest" description="Disordered" evidence="1">
    <location>
        <begin position="1"/>
        <end position="34"/>
    </location>
</feature>
<evidence type="ECO:0000313" key="2">
    <source>
        <dbReference type="EMBL" id="KOM52528.1"/>
    </source>
</evidence>
<organism evidence="2 3">
    <name type="scientific">Phaseolus angularis</name>
    <name type="common">Azuki bean</name>
    <name type="synonym">Vigna angularis</name>
    <dbReference type="NCBI Taxonomy" id="3914"/>
    <lineage>
        <taxon>Eukaryota</taxon>
        <taxon>Viridiplantae</taxon>
        <taxon>Streptophyta</taxon>
        <taxon>Embryophyta</taxon>
        <taxon>Tracheophyta</taxon>
        <taxon>Spermatophyta</taxon>
        <taxon>Magnoliopsida</taxon>
        <taxon>eudicotyledons</taxon>
        <taxon>Gunneridae</taxon>
        <taxon>Pentapetalae</taxon>
        <taxon>rosids</taxon>
        <taxon>fabids</taxon>
        <taxon>Fabales</taxon>
        <taxon>Fabaceae</taxon>
        <taxon>Papilionoideae</taxon>
        <taxon>50 kb inversion clade</taxon>
        <taxon>NPAAA clade</taxon>
        <taxon>indigoferoid/millettioid clade</taxon>
        <taxon>Phaseoleae</taxon>
        <taxon>Vigna</taxon>
    </lineage>
</organism>
<dbReference type="EMBL" id="CM003379">
    <property type="protein sequence ID" value="KOM52528.1"/>
    <property type="molecule type" value="Genomic_DNA"/>
</dbReference>
<dbReference type="Gramene" id="KOM52528">
    <property type="protein sequence ID" value="KOM52528"/>
    <property type="gene ID" value="LR48_Vigan09g118700"/>
</dbReference>
<feature type="compositionally biased region" description="Low complexity" evidence="1">
    <location>
        <begin position="23"/>
        <end position="34"/>
    </location>
</feature>